<dbReference type="Gene3D" id="3.30.40.10">
    <property type="entry name" value="Zinc/RING finger domain, C3HC4 (zinc finger)"/>
    <property type="match status" value="1"/>
</dbReference>
<dbReference type="SUPFAM" id="SSF57850">
    <property type="entry name" value="RING/U-box"/>
    <property type="match status" value="1"/>
</dbReference>
<dbReference type="STRING" id="763407.A0A162UXJ6"/>
<dbReference type="GO" id="GO:0008270">
    <property type="term" value="F:zinc ion binding"/>
    <property type="evidence" value="ECO:0007669"/>
    <property type="project" value="UniProtKB-KW"/>
</dbReference>
<dbReference type="VEuPathDB" id="FungiDB:PHYBLDRAFT_179618"/>
<dbReference type="GeneID" id="28999083"/>
<keyword evidence="5" id="KW-1185">Reference proteome</keyword>
<evidence type="ECO:0000313" key="4">
    <source>
        <dbReference type="EMBL" id="OAD78623.1"/>
    </source>
</evidence>
<dbReference type="InterPro" id="IPR031824">
    <property type="entry name" value="RNF220_mid"/>
</dbReference>
<dbReference type="InterPro" id="IPR040178">
    <property type="entry name" value="RNF220_RING"/>
</dbReference>
<dbReference type="PANTHER" id="PTHR13459:SF1">
    <property type="entry name" value="E3 UBIQUITIN-PROTEIN LIGASE RNF220 ISOFORM X1"/>
    <property type="match status" value="1"/>
</dbReference>
<dbReference type="PROSITE" id="PS50089">
    <property type="entry name" value="ZF_RING_2"/>
    <property type="match status" value="1"/>
</dbReference>
<dbReference type="InterPro" id="IPR052443">
    <property type="entry name" value="E3_ubiq-ligase_RNF220-like"/>
</dbReference>
<dbReference type="GO" id="GO:0016567">
    <property type="term" value="P:protein ubiquitination"/>
    <property type="evidence" value="ECO:0007669"/>
    <property type="project" value="TreeGrafter"/>
</dbReference>
<name>A0A162UXJ6_PHYB8</name>
<feature type="domain" description="RING-type" evidence="3">
    <location>
        <begin position="403"/>
        <end position="442"/>
    </location>
</feature>
<feature type="region of interest" description="Disordered" evidence="2">
    <location>
        <begin position="213"/>
        <end position="246"/>
    </location>
</feature>
<dbReference type="PANTHER" id="PTHR13459">
    <property type="entry name" value="E3 UBIQUITIN-PROTEIN LIGASE RNF220 ISOFORM X1"/>
    <property type="match status" value="1"/>
</dbReference>
<feature type="region of interest" description="Disordered" evidence="2">
    <location>
        <begin position="325"/>
        <end position="354"/>
    </location>
</feature>
<dbReference type="CDD" id="cd16563">
    <property type="entry name" value="RING-HC_RNF220"/>
    <property type="match status" value="1"/>
</dbReference>
<dbReference type="RefSeq" id="XP_018296663.1">
    <property type="nucleotide sequence ID" value="XM_018438177.1"/>
</dbReference>
<keyword evidence="1" id="KW-0479">Metal-binding</keyword>
<dbReference type="OrthoDB" id="6270329at2759"/>
<feature type="compositionally biased region" description="Acidic residues" evidence="2">
    <location>
        <begin position="215"/>
        <end position="224"/>
    </location>
</feature>
<keyword evidence="1" id="KW-0863">Zinc-finger</keyword>
<dbReference type="Proteomes" id="UP000077315">
    <property type="component" value="Unassembled WGS sequence"/>
</dbReference>
<feature type="region of interest" description="Disordered" evidence="2">
    <location>
        <begin position="1"/>
        <end position="36"/>
    </location>
</feature>
<dbReference type="InterPro" id="IPR013083">
    <property type="entry name" value="Znf_RING/FYVE/PHD"/>
</dbReference>
<dbReference type="GO" id="GO:0061630">
    <property type="term" value="F:ubiquitin protein ligase activity"/>
    <property type="evidence" value="ECO:0007669"/>
    <property type="project" value="TreeGrafter"/>
</dbReference>
<organism evidence="4 5">
    <name type="scientific">Phycomyces blakesleeanus (strain ATCC 8743b / DSM 1359 / FGSC 10004 / NBRC 33097 / NRRL 1555)</name>
    <dbReference type="NCBI Taxonomy" id="763407"/>
    <lineage>
        <taxon>Eukaryota</taxon>
        <taxon>Fungi</taxon>
        <taxon>Fungi incertae sedis</taxon>
        <taxon>Mucoromycota</taxon>
        <taxon>Mucoromycotina</taxon>
        <taxon>Mucoromycetes</taxon>
        <taxon>Mucorales</taxon>
        <taxon>Phycomycetaceae</taxon>
        <taxon>Phycomyces</taxon>
    </lineage>
</organism>
<dbReference type="Pfam" id="PF13923">
    <property type="entry name" value="zf-C3HC4_2"/>
    <property type="match status" value="1"/>
</dbReference>
<evidence type="ECO:0000259" key="3">
    <source>
        <dbReference type="PROSITE" id="PS50089"/>
    </source>
</evidence>
<protein>
    <recommendedName>
        <fullName evidence="3">RING-type domain-containing protein</fullName>
    </recommendedName>
</protein>
<dbReference type="InterPro" id="IPR001841">
    <property type="entry name" value="Znf_RING"/>
</dbReference>
<reference evidence="5" key="1">
    <citation type="submission" date="2015-06" db="EMBL/GenBank/DDBJ databases">
        <title>Expansion of signal transduction pathways in fungi by whole-genome duplication.</title>
        <authorList>
            <consortium name="DOE Joint Genome Institute"/>
            <person name="Corrochano L.M."/>
            <person name="Kuo A."/>
            <person name="Marcet-Houben M."/>
            <person name="Polaino S."/>
            <person name="Salamov A."/>
            <person name="Villalobos J.M."/>
            <person name="Alvarez M.I."/>
            <person name="Avalos J."/>
            <person name="Benito E.P."/>
            <person name="Benoit I."/>
            <person name="Burger G."/>
            <person name="Camino L.P."/>
            <person name="Canovas D."/>
            <person name="Cerda-Olmedo E."/>
            <person name="Cheng J.-F."/>
            <person name="Dominguez A."/>
            <person name="Elias M."/>
            <person name="Eslava A.P."/>
            <person name="Glaser F."/>
            <person name="Grimwood J."/>
            <person name="Gutierrez G."/>
            <person name="Heitman J."/>
            <person name="Henrissat B."/>
            <person name="Iturriaga E.A."/>
            <person name="Lang B.F."/>
            <person name="Lavin J.L."/>
            <person name="Lee S."/>
            <person name="Li W."/>
            <person name="Lindquist E."/>
            <person name="Lopez-Garcia S."/>
            <person name="Luque E.M."/>
            <person name="Marcos A.T."/>
            <person name="Martin J."/>
            <person name="McCluskey K."/>
            <person name="Medina H.R."/>
            <person name="Miralles-Duran A."/>
            <person name="Miyazaki A."/>
            <person name="Munoz-Torres E."/>
            <person name="Oguiza J.A."/>
            <person name="Ohm R."/>
            <person name="Olmedo M."/>
            <person name="Orejas M."/>
            <person name="Ortiz-Castellanos L."/>
            <person name="Pisabarro A.G."/>
            <person name="Rodriguez-Romero J."/>
            <person name="Ruiz-Herrera J."/>
            <person name="Ruiz-Vazquez R."/>
            <person name="Sanz C."/>
            <person name="Schackwitz W."/>
            <person name="Schmutz J."/>
            <person name="Shahriari M."/>
            <person name="Shelest E."/>
            <person name="Silva-Franco F."/>
            <person name="Soanes D."/>
            <person name="Syed K."/>
            <person name="Tagua V.G."/>
            <person name="Talbot N.J."/>
            <person name="Thon M."/>
            <person name="De vries R.P."/>
            <person name="Wiebenga A."/>
            <person name="Yadav J.S."/>
            <person name="Braun E.L."/>
            <person name="Baker S."/>
            <person name="Garre V."/>
            <person name="Horwitz B."/>
            <person name="Torres-Martinez S."/>
            <person name="Idnurm A."/>
            <person name="Herrera-Estrella A."/>
            <person name="Gabaldon T."/>
            <person name="Grigoriev I.V."/>
        </authorList>
    </citation>
    <scope>NUCLEOTIDE SEQUENCE [LARGE SCALE GENOMIC DNA]</scope>
    <source>
        <strain evidence="5">NRRL 1555(-)</strain>
    </source>
</reference>
<gene>
    <name evidence="4" type="ORF">PHYBLDRAFT_179618</name>
</gene>
<sequence>MSSSSTNPDPAIPPQTLSNAQKSRSTTKRRSKGLHRELQFLVDDNGKRAKRDQPKCPICEHRIDPAHWEIHFNYELERLGQLESDIYNNPLNKNRGKRGAAVVARQQLEKTNHKKRAPSAYESTLEKIQKNRAHRKEVLQKLDSPRQLEDSAAAYDETLALTRALYEEEQGSRQDSNSNSSAQVCFICNQALHGDSDAVNLHIDHCLANLNSSVEPEDTEDEPMIDNTENESRENSGAGTSPLSARWEEYEWAGQTRVRATSMMEGGYRGAGFATTSKEEDVDEDLDVEDDDAAQFGESQYTERDIVVNSDDDNENASALREMVSGGMTRGSTATASVQDGDEGEVDSPRSGFEETVSDAGWERHLTHSNQMNSNSGQSRLVVDSLKARIQQLEAASRSVPRCLICLEGYKTPLASIVCWHVHCEQCWLQTLGSKKLCPQCQKITTPSDLRRIYF</sequence>
<dbReference type="InParanoid" id="A0A162UXJ6"/>
<proteinExistence type="predicted"/>
<dbReference type="AlphaFoldDB" id="A0A162UXJ6"/>
<dbReference type="EMBL" id="KV440973">
    <property type="protein sequence ID" value="OAD78623.1"/>
    <property type="molecule type" value="Genomic_DNA"/>
</dbReference>
<evidence type="ECO:0000313" key="5">
    <source>
        <dbReference type="Proteomes" id="UP000077315"/>
    </source>
</evidence>
<accession>A0A162UXJ6</accession>
<feature type="compositionally biased region" description="Polar residues" evidence="2">
    <location>
        <begin position="15"/>
        <end position="24"/>
    </location>
</feature>
<keyword evidence="1" id="KW-0862">Zinc</keyword>
<evidence type="ECO:0000256" key="1">
    <source>
        <dbReference type="PROSITE-ProRule" id="PRU00175"/>
    </source>
</evidence>
<evidence type="ECO:0000256" key="2">
    <source>
        <dbReference type="SAM" id="MobiDB-lite"/>
    </source>
</evidence>
<dbReference type="Pfam" id="PF15926">
    <property type="entry name" value="RNF220"/>
    <property type="match status" value="1"/>
</dbReference>